<name>A0A1T5IUG0_9FIRM</name>
<dbReference type="NCBIfam" id="TIGR00771">
    <property type="entry name" value="DcuC"/>
    <property type="match status" value="1"/>
</dbReference>
<evidence type="ECO:0000256" key="5">
    <source>
        <dbReference type="ARBA" id="ARBA00022692"/>
    </source>
</evidence>
<reference evidence="9 10" key="1">
    <citation type="submission" date="2017-02" db="EMBL/GenBank/DDBJ databases">
        <authorList>
            <person name="Peterson S.W."/>
        </authorList>
    </citation>
    <scope>NUCLEOTIDE SEQUENCE [LARGE SCALE GENOMIC DNA]</scope>
    <source>
        <strain evidence="9 10">M1</strain>
    </source>
</reference>
<keyword evidence="6 8" id="KW-1133">Transmembrane helix</keyword>
<gene>
    <name evidence="9" type="ORF">SAMN02194393_00760</name>
</gene>
<feature type="transmembrane region" description="Helical" evidence="8">
    <location>
        <begin position="433"/>
        <end position="453"/>
    </location>
</feature>
<sequence>MTSFIQVLTTVLVIAIAARLIIKKHNPVAVFLAIGIITLTIYSFVTGTSLVEASTGNLFFDVLKFVEEKMKSSTQGLGLILMTVTGYAVYMSHTGAATKLALTATKPLSKLNNPYIVLSFVFIIGTILKLVITSHSGLGLLMMATCFPILIQLGVGKVSAAATMTLVGFLDWGPNDSSAIFAAKISEMEPVQYFLTYQAKVSICCILAMAVFLPIYFRKKDKEDKASNLDGIKVENLEMPDLPVIYIILPAIPLLLVSIFAFIPNINMGIISANLIGFVVTFILEIIRRKDIKAVGEDMPVILKAMGTCFANIVSIIISAGVFAKSIIVLNGVSVLGDFLAGLGGGVIISMILMSLITFGAVMLLGSGNASWYAFGPLVPNIAAEMGISTAVIAVPMQLATAIGRSLSPVAGVVIAVSGLAEIDSIDMIKRCVVPMLVSFAVCIISSYIFVVLL</sequence>
<evidence type="ECO:0000313" key="10">
    <source>
        <dbReference type="Proteomes" id="UP000190285"/>
    </source>
</evidence>
<feature type="transmembrane region" description="Helical" evidence="8">
    <location>
        <begin position="269"/>
        <end position="287"/>
    </location>
</feature>
<dbReference type="GO" id="GO:0005886">
    <property type="term" value="C:plasma membrane"/>
    <property type="evidence" value="ECO:0007669"/>
    <property type="project" value="UniProtKB-SubCell"/>
</dbReference>
<feature type="transmembrane region" description="Helical" evidence="8">
    <location>
        <begin position="339"/>
        <end position="365"/>
    </location>
</feature>
<dbReference type="InterPro" id="IPR004669">
    <property type="entry name" value="C4_dicarb_anaerob_car"/>
</dbReference>
<dbReference type="PANTHER" id="PTHR42002">
    <property type="entry name" value="ANAEROBIC C4-DICARBOXYLATE TRANSPORTER DCUC-RELATED"/>
    <property type="match status" value="1"/>
</dbReference>
<dbReference type="PANTHER" id="PTHR42002:SF2">
    <property type="entry name" value="ANAEROBIC C4-DICARBOXYLATE TRANSPORTER DCUC-RELATED"/>
    <property type="match status" value="1"/>
</dbReference>
<feature type="transmembrane region" description="Helical" evidence="8">
    <location>
        <begin position="372"/>
        <end position="396"/>
    </location>
</feature>
<feature type="transmembrane region" description="Helical" evidence="8">
    <location>
        <begin position="72"/>
        <end position="93"/>
    </location>
</feature>
<evidence type="ECO:0000256" key="3">
    <source>
        <dbReference type="ARBA" id="ARBA00022448"/>
    </source>
</evidence>
<dbReference type="Proteomes" id="UP000190285">
    <property type="component" value="Unassembled WGS sequence"/>
</dbReference>
<feature type="transmembrane region" description="Helical" evidence="8">
    <location>
        <begin position="29"/>
        <end position="51"/>
    </location>
</feature>
<comment type="similarity">
    <text evidence="2">Belongs to the DcuC/DcuD transporter (TC 2.A.61) family.</text>
</comment>
<evidence type="ECO:0000313" key="9">
    <source>
        <dbReference type="EMBL" id="SKC42817.1"/>
    </source>
</evidence>
<feature type="transmembrane region" description="Helical" evidence="8">
    <location>
        <begin position="113"/>
        <end position="131"/>
    </location>
</feature>
<evidence type="ECO:0000256" key="7">
    <source>
        <dbReference type="ARBA" id="ARBA00023136"/>
    </source>
</evidence>
<accession>A0A1T5IUG0</accession>
<dbReference type="GO" id="GO:0015556">
    <property type="term" value="F:C4-dicarboxylate transmembrane transporter activity"/>
    <property type="evidence" value="ECO:0007669"/>
    <property type="project" value="InterPro"/>
</dbReference>
<keyword evidence="3" id="KW-0813">Transport</keyword>
<evidence type="ECO:0000256" key="6">
    <source>
        <dbReference type="ARBA" id="ARBA00022989"/>
    </source>
</evidence>
<feature type="transmembrane region" description="Helical" evidence="8">
    <location>
        <begin position="402"/>
        <end position="421"/>
    </location>
</feature>
<evidence type="ECO:0000256" key="8">
    <source>
        <dbReference type="SAM" id="Phobius"/>
    </source>
</evidence>
<dbReference type="AlphaFoldDB" id="A0A1T5IUG0"/>
<dbReference type="EMBL" id="FUZT01000001">
    <property type="protein sequence ID" value="SKC42817.1"/>
    <property type="molecule type" value="Genomic_DNA"/>
</dbReference>
<dbReference type="Pfam" id="PF03606">
    <property type="entry name" value="DcuC"/>
    <property type="match status" value="1"/>
</dbReference>
<dbReference type="STRING" id="36842.SAMN02194393_00760"/>
<dbReference type="NCBIfam" id="NF037994">
    <property type="entry name" value="DcuC_1"/>
    <property type="match status" value="1"/>
</dbReference>
<keyword evidence="4" id="KW-1003">Cell membrane</keyword>
<dbReference type="OrthoDB" id="1674075at2"/>
<keyword evidence="5 8" id="KW-0812">Transmembrane</keyword>
<proteinExistence type="inferred from homology"/>
<evidence type="ECO:0000256" key="4">
    <source>
        <dbReference type="ARBA" id="ARBA00022475"/>
    </source>
</evidence>
<evidence type="ECO:0000256" key="1">
    <source>
        <dbReference type="ARBA" id="ARBA00004651"/>
    </source>
</evidence>
<feature type="transmembrane region" description="Helical" evidence="8">
    <location>
        <begin position="243"/>
        <end position="263"/>
    </location>
</feature>
<evidence type="ECO:0000256" key="2">
    <source>
        <dbReference type="ARBA" id="ARBA00005275"/>
    </source>
</evidence>
<keyword evidence="7 8" id="KW-0472">Membrane</keyword>
<organism evidence="9 10">
    <name type="scientific">Maledivibacter halophilus</name>
    <dbReference type="NCBI Taxonomy" id="36842"/>
    <lineage>
        <taxon>Bacteria</taxon>
        <taxon>Bacillati</taxon>
        <taxon>Bacillota</taxon>
        <taxon>Clostridia</taxon>
        <taxon>Peptostreptococcales</taxon>
        <taxon>Caminicellaceae</taxon>
        <taxon>Maledivibacter</taxon>
    </lineage>
</organism>
<feature type="transmembrane region" description="Helical" evidence="8">
    <location>
        <begin position="308"/>
        <end position="333"/>
    </location>
</feature>
<dbReference type="InterPro" id="IPR018385">
    <property type="entry name" value="C4_dicarb_anaerob_car-like"/>
</dbReference>
<dbReference type="RefSeq" id="WP_079489433.1">
    <property type="nucleotide sequence ID" value="NZ_FUZT01000001.1"/>
</dbReference>
<protein>
    <submittedName>
        <fullName evidence="9">C4-dicarboxylate transporter, DcuC family</fullName>
    </submittedName>
</protein>
<feature type="transmembrane region" description="Helical" evidence="8">
    <location>
        <begin position="197"/>
        <end position="217"/>
    </location>
</feature>
<keyword evidence="10" id="KW-1185">Reference proteome</keyword>
<comment type="subcellular location">
    <subcellularLocation>
        <location evidence="1">Cell membrane</location>
        <topology evidence="1">Multi-pass membrane protein</topology>
    </subcellularLocation>
</comment>